<feature type="transmembrane region" description="Helical" evidence="1">
    <location>
        <begin position="48"/>
        <end position="64"/>
    </location>
</feature>
<evidence type="ECO:0000313" key="3">
    <source>
        <dbReference type="WBParaSite" id="PgB05_g048_t01"/>
    </source>
</evidence>
<keyword evidence="1" id="KW-1133">Transmembrane helix</keyword>
<name>A0A914ZJ85_PARUN</name>
<keyword evidence="2" id="KW-1185">Reference proteome</keyword>
<reference evidence="3" key="1">
    <citation type="submission" date="2022-11" db="UniProtKB">
        <authorList>
            <consortium name="WormBaseParasite"/>
        </authorList>
    </citation>
    <scope>IDENTIFICATION</scope>
</reference>
<keyword evidence="1" id="KW-0812">Transmembrane</keyword>
<sequence length="65" mass="7713">MCTDYDHRWWLSTHFRCLFFIFQILVEIEIILIVCNCIPLGTKNHREAYGFCLFSAMIPFVILIG</sequence>
<dbReference type="WBParaSite" id="PgB05_g048_t01">
    <property type="protein sequence ID" value="PgB05_g048_t01"/>
    <property type="gene ID" value="PgB05_g048"/>
</dbReference>
<dbReference type="Proteomes" id="UP000887569">
    <property type="component" value="Unplaced"/>
</dbReference>
<proteinExistence type="predicted"/>
<keyword evidence="1" id="KW-0472">Membrane</keyword>
<evidence type="ECO:0000256" key="1">
    <source>
        <dbReference type="SAM" id="Phobius"/>
    </source>
</evidence>
<evidence type="ECO:0000313" key="2">
    <source>
        <dbReference type="Proteomes" id="UP000887569"/>
    </source>
</evidence>
<protein>
    <submittedName>
        <fullName evidence="3">Candidate inclusion membrane protein</fullName>
    </submittedName>
</protein>
<organism evidence="2 3">
    <name type="scientific">Parascaris univalens</name>
    <name type="common">Nematode worm</name>
    <dbReference type="NCBI Taxonomy" id="6257"/>
    <lineage>
        <taxon>Eukaryota</taxon>
        <taxon>Metazoa</taxon>
        <taxon>Ecdysozoa</taxon>
        <taxon>Nematoda</taxon>
        <taxon>Chromadorea</taxon>
        <taxon>Rhabditida</taxon>
        <taxon>Spirurina</taxon>
        <taxon>Ascaridomorpha</taxon>
        <taxon>Ascaridoidea</taxon>
        <taxon>Ascarididae</taxon>
        <taxon>Parascaris</taxon>
    </lineage>
</organism>
<accession>A0A914ZJ85</accession>
<feature type="transmembrane region" description="Helical" evidence="1">
    <location>
        <begin position="20"/>
        <end position="41"/>
    </location>
</feature>
<dbReference type="AlphaFoldDB" id="A0A914ZJ85"/>